<keyword evidence="7 11" id="KW-1133">Transmembrane helix</keyword>
<evidence type="ECO:0000256" key="1">
    <source>
        <dbReference type="ARBA" id="ARBA00004651"/>
    </source>
</evidence>
<evidence type="ECO:0000256" key="9">
    <source>
        <dbReference type="ARBA" id="ARBA00037998"/>
    </source>
</evidence>
<evidence type="ECO:0000256" key="6">
    <source>
        <dbReference type="ARBA" id="ARBA00022970"/>
    </source>
</evidence>
<dbReference type="Proteomes" id="UP000483035">
    <property type="component" value="Unassembled WGS sequence"/>
</dbReference>
<dbReference type="GO" id="GO:0015188">
    <property type="term" value="F:L-isoleucine transmembrane transporter activity"/>
    <property type="evidence" value="ECO:0007669"/>
    <property type="project" value="TreeGrafter"/>
</dbReference>
<evidence type="ECO:0000313" key="12">
    <source>
        <dbReference type="EMBL" id="NEI74006.1"/>
    </source>
</evidence>
<evidence type="ECO:0000313" key="13">
    <source>
        <dbReference type="Proteomes" id="UP000483035"/>
    </source>
</evidence>
<feature type="compositionally biased region" description="Low complexity" evidence="10">
    <location>
        <begin position="1"/>
        <end position="13"/>
    </location>
</feature>
<dbReference type="InterPro" id="IPR052157">
    <property type="entry name" value="BCAA_transport_permease"/>
</dbReference>
<dbReference type="AlphaFoldDB" id="A0A6L9UIS7"/>
<accession>A0A6L9UIS7</accession>
<dbReference type="GO" id="GO:0015190">
    <property type="term" value="F:L-leucine transmembrane transporter activity"/>
    <property type="evidence" value="ECO:0007669"/>
    <property type="project" value="TreeGrafter"/>
</dbReference>
<evidence type="ECO:0000256" key="10">
    <source>
        <dbReference type="SAM" id="MobiDB-lite"/>
    </source>
</evidence>
<name>A0A6L9UIS7_9HYPH</name>
<dbReference type="GO" id="GO:0005886">
    <property type="term" value="C:plasma membrane"/>
    <property type="evidence" value="ECO:0007669"/>
    <property type="project" value="UniProtKB-SubCell"/>
</dbReference>
<feature type="transmembrane region" description="Helical" evidence="11">
    <location>
        <begin position="319"/>
        <end position="337"/>
    </location>
</feature>
<feature type="transmembrane region" description="Helical" evidence="11">
    <location>
        <begin position="79"/>
        <end position="97"/>
    </location>
</feature>
<dbReference type="GO" id="GO:0015808">
    <property type="term" value="P:L-alanine transport"/>
    <property type="evidence" value="ECO:0007669"/>
    <property type="project" value="TreeGrafter"/>
</dbReference>
<dbReference type="GO" id="GO:0015192">
    <property type="term" value="F:L-phenylalanine transmembrane transporter activity"/>
    <property type="evidence" value="ECO:0007669"/>
    <property type="project" value="TreeGrafter"/>
</dbReference>
<dbReference type="GO" id="GO:0005304">
    <property type="term" value="F:L-valine transmembrane transporter activity"/>
    <property type="evidence" value="ECO:0007669"/>
    <property type="project" value="TreeGrafter"/>
</dbReference>
<feature type="region of interest" description="Disordered" evidence="10">
    <location>
        <begin position="1"/>
        <end position="27"/>
    </location>
</feature>
<gene>
    <name evidence="12" type="ORF">GR212_31075</name>
</gene>
<dbReference type="Pfam" id="PF02653">
    <property type="entry name" value="BPD_transp_2"/>
    <property type="match status" value="1"/>
</dbReference>
<comment type="similarity">
    <text evidence="9">Belongs to the binding-protein-dependent transport system permease family. LivHM subfamily.</text>
</comment>
<keyword evidence="4" id="KW-0997">Cell inner membrane</keyword>
<feature type="transmembrane region" description="Helical" evidence="11">
    <location>
        <begin position="135"/>
        <end position="155"/>
    </location>
</feature>
<dbReference type="InterPro" id="IPR001851">
    <property type="entry name" value="ABC_transp_permease"/>
</dbReference>
<evidence type="ECO:0000256" key="7">
    <source>
        <dbReference type="ARBA" id="ARBA00022989"/>
    </source>
</evidence>
<dbReference type="PANTHER" id="PTHR11795">
    <property type="entry name" value="BRANCHED-CHAIN AMINO ACID TRANSPORT SYSTEM PERMEASE PROTEIN LIVH"/>
    <property type="match status" value="1"/>
</dbReference>
<dbReference type="EMBL" id="WUEY01000024">
    <property type="protein sequence ID" value="NEI74006.1"/>
    <property type="molecule type" value="Genomic_DNA"/>
</dbReference>
<organism evidence="12 13">
    <name type="scientific">Rhizobium lusitanum</name>
    <dbReference type="NCBI Taxonomy" id="293958"/>
    <lineage>
        <taxon>Bacteria</taxon>
        <taxon>Pseudomonadati</taxon>
        <taxon>Pseudomonadota</taxon>
        <taxon>Alphaproteobacteria</taxon>
        <taxon>Hyphomicrobiales</taxon>
        <taxon>Rhizobiaceae</taxon>
        <taxon>Rhizobium/Agrobacterium group</taxon>
        <taxon>Rhizobium</taxon>
    </lineage>
</organism>
<feature type="transmembrane region" description="Helical" evidence="11">
    <location>
        <begin position="175"/>
        <end position="204"/>
    </location>
</feature>
<reference evidence="12 13" key="1">
    <citation type="submission" date="2019-12" db="EMBL/GenBank/DDBJ databases">
        <title>Rhizobium genotypes associated with high levels of biological nitrogen fixation by grain legumes in a temperate-maritime cropping system.</title>
        <authorList>
            <person name="Maluk M."/>
            <person name="Francesc Ferrando Molina F."/>
            <person name="Lopez Del Egido L."/>
            <person name="Lafos M."/>
            <person name="Langarica-Fuentes A."/>
            <person name="Gebre Yohannes G."/>
            <person name="Young M.W."/>
            <person name="Martin P."/>
            <person name="Gantlett R."/>
            <person name="Kenicer G."/>
            <person name="Hawes C."/>
            <person name="Begg G.S."/>
            <person name="Quilliam R.S."/>
            <person name="Squire G.R."/>
            <person name="Poole P.S."/>
            <person name="Young P.W."/>
            <person name="Iannetta P.M."/>
            <person name="James E.K."/>
        </authorList>
    </citation>
    <scope>NUCLEOTIDE SEQUENCE [LARGE SCALE GENOMIC DNA]</scope>
    <source>
        <strain evidence="12 13">JHI1118</strain>
    </source>
</reference>
<sequence>MSSRTASSSWSRTDQPDIVPTGSARSVPIHRHRGGPLFNYFLQQLIFALAIGAIYGLIALGYTMVYGVMRLINFAHGEFFMLGPYIYTFVFSGLLGAGSLAPALGSVIAIVVSFVVVGLLGVAIERFAYRPLRAYGRLAPMLSALGMSIVLQSAVRVTVGPQPERFPAIVSSEPIAALGGMATTVQVGILAAAILLMVGLTLFVNGTRLGIWIRAASESWTTSSLLGIRVNRAVSLVFFIGPGLGAIAGIMYASYYGIMQPTMGSVIGLKAFTAAILGGIGSIPGAMLGGFLLGAIETFGTAFLPILSGGFIGTEYRDVFAFAVLILVLLFKPAGLLGETVSEETTVAKKDY</sequence>
<proteinExistence type="inferred from homology"/>
<keyword evidence="8 11" id="KW-0472">Membrane</keyword>
<feature type="transmembrane region" description="Helical" evidence="11">
    <location>
        <begin position="103"/>
        <end position="123"/>
    </location>
</feature>
<dbReference type="GO" id="GO:1903806">
    <property type="term" value="P:L-isoleucine import across plasma membrane"/>
    <property type="evidence" value="ECO:0007669"/>
    <property type="project" value="TreeGrafter"/>
</dbReference>
<evidence type="ECO:0000256" key="11">
    <source>
        <dbReference type="SAM" id="Phobius"/>
    </source>
</evidence>
<evidence type="ECO:0000256" key="3">
    <source>
        <dbReference type="ARBA" id="ARBA00022475"/>
    </source>
</evidence>
<keyword evidence="5 11" id="KW-0812">Transmembrane</keyword>
<dbReference type="PANTHER" id="PTHR11795:SF371">
    <property type="entry name" value="HIGH-AFFINITY BRANCHED-CHAIN AMINO ACID TRANSPORT SYSTEM PERMEASE PROTEIN LIVH"/>
    <property type="match status" value="1"/>
</dbReference>
<comment type="caution">
    <text evidence="12">The sequence shown here is derived from an EMBL/GenBank/DDBJ whole genome shotgun (WGS) entry which is preliminary data.</text>
</comment>
<evidence type="ECO:0000256" key="4">
    <source>
        <dbReference type="ARBA" id="ARBA00022519"/>
    </source>
</evidence>
<evidence type="ECO:0000256" key="5">
    <source>
        <dbReference type="ARBA" id="ARBA00022692"/>
    </source>
</evidence>
<protein>
    <submittedName>
        <fullName evidence="12">Branched-chain amino acid ABC transporter permease</fullName>
    </submittedName>
</protein>
<feature type="transmembrane region" description="Helical" evidence="11">
    <location>
        <begin position="275"/>
        <end position="307"/>
    </location>
</feature>
<evidence type="ECO:0000256" key="8">
    <source>
        <dbReference type="ARBA" id="ARBA00023136"/>
    </source>
</evidence>
<feature type="transmembrane region" description="Helical" evidence="11">
    <location>
        <begin position="45"/>
        <end position="67"/>
    </location>
</feature>
<keyword evidence="6" id="KW-0029">Amino-acid transport</keyword>
<dbReference type="CDD" id="cd06582">
    <property type="entry name" value="TM_PBP1_LivH_like"/>
    <property type="match status" value="1"/>
</dbReference>
<feature type="transmembrane region" description="Helical" evidence="11">
    <location>
        <begin position="233"/>
        <end position="255"/>
    </location>
</feature>
<dbReference type="GO" id="GO:0042941">
    <property type="term" value="P:D-alanine transmembrane transport"/>
    <property type="evidence" value="ECO:0007669"/>
    <property type="project" value="TreeGrafter"/>
</dbReference>
<comment type="subcellular location">
    <subcellularLocation>
        <location evidence="1">Cell membrane</location>
        <topology evidence="1">Multi-pass membrane protein</topology>
    </subcellularLocation>
</comment>
<keyword evidence="2" id="KW-0813">Transport</keyword>
<evidence type="ECO:0000256" key="2">
    <source>
        <dbReference type="ARBA" id="ARBA00022448"/>
    </source>
</evidence>
<keyword evidence="3" id="KW-1003">Cell membrane</keyword>